<evidence type="ECO:0000313" key="10">
    <source>
        <dbReference type="EMBL" id="PJE57495.1"/>
    </source>
</evidence>
<reference evidence="11" key="1">
    <citation type="submission" date="2017-09" db="EMBL/GenBank/DDBJ databases">
        <title>Depth-based differentiation of microbial function through sediment-hosted aquifers and enrichment of novel symbionts in the deep terrestrial subsurface.</title>
        <authorList>
            <person name="Probst A.J."/>
            <person name="Ladd B."/>
            <person name="Jarett J.K."/>
            <person name="Geller-Mcgrath D.E."/>
            <person name="Sieber C.M.K."/>
            <person name="Emerson J.B."/>
            <person name="Anantharaman K."/>
            <person name="Thomas B.C."/>
            <person name="Malmstrom R."/>
            <person name="Stieglmeier M."/>
            <person name="Klingl A."/>
            <person name="Woyke T."/>
            <person name="Ryan C.M."/>
            <person name="Banfield J.F."/>
        </authorList>
    </citation>
    <scope>NUCLEOTIDE SEQUENCE [LARGE SCALE GENOMIC DNA]</scope>
</reference>
<comment type="caution">
    <text evidence="10">The sequence shown here is derived from an EMBL/GenBank/DDBJ whole genome shotgun (WGS) entry which is preliminary data.</text>
</comment>
<dbReference type="EMBL" id="PFDX01000018">
    <property type="protein sequence ID" value="PJE57495.1"/>
    <property type="molecule type" value="Genomic_DNA"/>
</dbReference>
<keyword evidence="7 8" id="KW-0472">Membrane</keyword>
<dbReference type="FunFam" id="1.20.81.30:FF:000001">
    <property type="entry name" value="Type II secretion system protein F"/>
    <property type="match status" value="1"/>
</dbReference>
<accession>A0A2M8KC66</accession>
<dbReference type="PANTHER" id="PTHR30012">
    <property type="entry name" value="GENERAL SECRETION PATHWAY PROTEIN"/>
    <property type="match status" value="1"/>
</dbReference>
<feature type="domain" description="Type II secretion system protein GspF" evidence="9">
    <location>
        <begin position="271"/>
        <end position="394"/>
    </location>
</feature>
<dbReference type="AlphaFoldDB" id="A0A2M8KC66"/>
<evidence type="ECO:0000256" key="2">
    <source>
        <dbReference type="ARBA" id="ARBA00005745"/>
    </source>
</evidence>
<evidence type="ECO:0000256" key="3">
    <source>
        <dbReference type="ARBA" id="ARBA00022475"/>
    </source>
</evidence>
<keyword evidence="5 8" id="KW-0812">Transmembrane</keyword>
<dbReference type="InterPro" id="IPR042094">
    <property type="entry name" value="T2SS_GspF_sf"/>
</dbReference>
<dbReference type="Pfam" id="PF00482">
    <property type="entry name" value="T2SSF"/>
    <property type="match status" value="2"/>
</dbReference>
<evidence type="ECO:0000259" key="9">
    <source>
        <dbReference type="Pfam" id="PF00482"/>
    </source>
</evidence>
<keyword evidence="3" id="KW-1003">Cell membrane</keyword>
<dbReference type="Gene3D" id="1.20.81.30">
    <property type="entry name" value="Type II secretion system (T2SS), domain F"/>
    <property type="match status" value="2"/>
</dbReference>
<comment type="similarity">
    <text evidence="2">Belongs to the GSP F family.</text>
</comment>
<evidence type="ECO:0000256" key="7">
    <source>
        <dbReference type="ARBA" id="ARBA00023136"/>
    </source>
</evidence>
<feature type="transmembrane region" description="Helical" evidence="8">
    <location>
        <begin position="375"/>
        <end position="396"/>
    </location>
</feature>
<gene>
    <name evidence="10" type="ORF">COU82_01700</name>
</gene>
<dbReference type="PANTHER" id="PTHR30012:SF0">
    <property type="entry name" value="TYPE II SECRETION SYSTEM PROTEIN F-RELATED"/>
    <property type="match status" value="1"/>
</dbReference>
<feature type="transmembrane region" description="Helical" evidence="8">
    <location>
        <begin position="221"/>
        <end position="240"/>
    </location>
</feature>
<dbReference type="PRINTS" id="PR00812">
    <property type="entry name" value="BCTERIALGSPF"/>
</dbReference>
<feature type="transmembrane region" description="Helical" evidence="8">
    <location>
        <begin position="168"/>
        <end position="190"/>
    </location>
</feature>
<keyword evidence="4" id="KW-0997">Cell inner membrane</keyword>
<comment type="subcellular location">
    <subcellularLocation>
        <location evidence="1">Cell inner membrane</location>
        <topology evidence="1">Multi-pass membrane protein</topology>
    </subcellularLocation>
</comment>
<evidence type="ECO:0000256" key="8">
    <source>
        <dbReference type="SAM" id="Phobius"/>
    </source>
</evidence>
<keyword evidence="6 8" id="KW-1133">Transmembrane helix</keyword>
<sequence length="402" mass="45650">MKFNYQARTKKGEIQTGVVEAGSKEAAIDTLQRHDLIVVYLEELSEVPFYTRSLKLFQKIKTKDITIFYRQLAILFEANVSPLDSLKILGEQSRNALFRDLIFEIERDIRGGETLSLAMSKHPKVFSAFYVNVVKAGEATGKLHEVLRYLADHAEREYNLNFKVRGAFTYPIAIMTLFIIVAVVMMIYVIPQLASMLEEVGQKLPLTTRILIATSKFMRSWFWLVGLVIIAVVFGIMRFIKTKRGRLILDNIKLRIPVFNSIFQKIYLTRFSENLKTLLMGGIPILKALDITALVMGNEIYERIIMEAREEVRVGKTISSAFSKYPKQINPMVTQMIGVGEKTAELDIILDKVALFYQQEVDRTIANMTQLIEPFMILILGAGVGFLVSAILMPIYNIASGL</sequence>
<evidence type="ECO:0000256" key="5">
    <source>
        <dbReference type="ARBA" id="ARBA00022692"/>
    </source>
</evidence>
<dbReference type="GO" id="GO:0005886">
    <property type="term" value="C:plasma membrane"/>
    <property type="evidence" value="ECO:0007669"/>
    <property type="project" value="UniProtKB-SubCell"/>
</dbReference>
<proteinExistence type="inferred from homology"/>
<dbReference type="InterPro" id="IPR018076">
    <property type="entry name" value="T2SS_GspF_dom"/>
</dbReference>
<protein>
    <recommendedName>
        <fullName evidence="9">Type II secretion system protein GspF domain-containing protein</fullName>
    </recommendedName>
</protein>
<organism evidence="10 11">
    <name type="scientific">Candidatus Portnoybacteria bacterium CG10_big_fil_rev_8_21_14_0_10_38_18</name>
    <dbReference type="NCBI Taxonomy" id="1974813"/>
    <lineage>
        <taxon>Bacteria</taxon>
        <taxon>Candidatus Portnoyibacteriota</taxon>
    </lineage>
</organism>
<name>A0A2M8KC66_9BACT</name>
<evidence type="ECO:0000313" key="11">
    <source>
        <dbReference type="Proteomes" id="UP000231648"/>
    </source>
</evidence>
<feature type="domain" description="Type II secretion system protein GspF" evidence="9">
    <location>
        <begin position="68"/>
        <end position="191"/>
    </location>
</feature>
<evidence type="ECO:0000256" key="1">
    <source>
        <dbReference type="ARBA" id="ARBA00004429"/>
    </source>
</evidence>
<dbReference type="Proteomes" id="UP000231648">
    <property type="component" value="Unassembled WGS sequence"/>
</dbReference>
<dbReference type="InterPro" id="IPR003004">
    <property type="entry name" value="GspF/PilC"/>
</dbReference>
<evidence type="ECO:0000256" key="6">
    <source>
        <dbReference type="ARBA" id="ARBA00022989"/>
    </source>
</evidence>
<evidence type="ECO:0000256" key="4">
    <source>
        <dbReference type="ARBA" id="ARBA00022519"/>
    </source>
</evidence>